<sequence>MSTGLNNKVIVLTGGGSGIGAATAKLLASRGAKVSIADVQEIGLSETANAIKGAGGTVMSTVVDVRDRKQVEDWIASTVSTYCKLDGAANLAGVRGKQLGTAQVEDVEDEDWDFVLSVNLKGLLNSMRAEIKAIKDGGSIVNAASVTGIHAVPKGAAYSTSKHAVIGLSRAAAKEQGPRGVRVNCVAPGPINTPFLGGSHSERKWPQIPLLNREGEPEEVAELIAFLLCDASKYITGSIKVIDGGMTI</sequence>
<reference evidence="4 5" key="1">
    <citation type="submission" date="2018-05" db="EMBL/GenBank/DDBJ databases">
        <title>Draft genome sequence of Scytalidium lignicola DSM 105466, a ubiquitous saprotrophic fungus.</title>
        <authorList>
            <person name="Buettner E."/>
            <person name="Gebauer A.M."/>
            <person name="Hofrichter M."/>
            <person name="Liers C."/>
            <person name="Kellner H."/>
        </authorList>
    </citation>
    <scope>NUCLEOTIDE SEQUENCE [LARGE SCALE GENOMIC DNA]</scope>
    <source>
        <strain evidence="4 5">DSM 105466</strain>
    </source>
</reference>
<feature type="non-terminal residue" evidence="4">
    <location>
        <position position="1"/>
    </location>
</feature>
<dbReference type="PRINTS" id="PR00080">
    <property type="entry name" value="SDRFAMILY"/>
</dbReference>
<dbReference type="Gene3D" id="3.40.50.720">
    <property type="entry name" value="NAD(P)-binding Rossmann-like Domain"/>
    <property type="match status" value="1"/>
</dbReference>
<dbReference type="FunFam" id="3.40.50.720:FF:000084">
    <property type="entry name" value="Short-chain dehydrogenase reductase"/>
    <property type="match status" value="1"/>
</dbReference>
<organism evidence="4 5">
    <name type="scientific">Scytalidium lignicola</name>
    <name type="common">Hyphomycete</name>
    <dbReference type="NCBI Taxonomy" id="5539"/>
    <lineage>
        <taxon>Eukaryota</taxon>
        <taxon>Fungi</taxon>
        <taxon>Dikarya</taxon>
        <taxon>Ascomycota</taxon>
        <taxon>Pezizomycotina</taxon>
        <taxon>Leotiomycetes</taxon>
        <taxon>Leotiomycetes incertae sedis</taxon>
        <taxon>Scytalidium</taxon>
    </lineage>
</organism>
<accession>A0A3E2HMP9</accession>
<dbReference type="PANTHER" id="PTHR24321">
    <property type="entry name" value="DEHYDROGENASES, SHORT CHAIN"/>
    <property type="match status" value="1"/>
</dbReference>
<name>A0A3E2HMP9_SCYLI</name>
<dbReference type="InterPro" id="IPR020904">
    <property type="entry name" value="Sc_DH/Rdtase_CS"/>
</dbReference>
<dbReference type="STRING" id="5539.A0A3E2HMP9"/>
<proteinExistence type="inferred from homology"/>
<evidence type="ECO:0000256" key="2">
    <source>
        <dbReference type="ARBA" id="ARBA00022857"/>
    </source>
</evidence>
<evidence type="ECO:0000313" key="5">
    <source>
        <dbReference type="Proteomes" id="UP000258309"/>
    </source>
</evidence>
<dbReference type="OrthoDB" id="1669814at2759"/>
<dbReference type="CDD" id="cd05233">
    <property type="entry name" value="SDR_c"/>
    <property type="match status" value="1"/>
</dbReference>
<evidence type="ECO:0000256" key="1">
    <source>
        <dbReference type="ARBA" id="ARBA00006484"/>
    </source>
</evidence>
<dbReference type="PRINTS" id="PR00081">
    <property type="entry name" value="GDHRDH"/>
</dbReference>
<dbReference type="GO" id="GO:0009688">
    <property type="term" value="P:abscisic acid biosynthetic process"/>
    <property type="evidence" value="ECO:0007669"/>
    <property type="project" value="UniProtKB-ARBA"/>
</dbReference>
<feature type="non-terminal residue" evidence="4">
    <location>
        <position position="248"/>
    </location>
</feature>
<protein>
    <submittedName>
        <fullName evidence="4">Uncharacterized protein</fullName>
    </submittedName>
</protein>
<comment type="similarity">
    <text evidence="1">Belongs to the short-chain dehydrogenases/reductases (SDR) family.</text>
</comment>
<dbReference type="SUPFAM" id="SSF51735">
    <property type="entry name" value="NAD(P)-binding Rossmann-fold domains"/>
    <property type="match status" value="1"/>
</dbReference>
<dbReference type="AlphaFoldDB" id="A0A3E2HMP9"/>
<dbReference type="GO" id="GO:0016491">
    <property type="term" value="F:oxidoreductase activity"/>
    <property type="evidence" value="ECO:0007669"/>
    <property type="project" value="UniProtKB-KW"/>
</dbReference>
<dbReference type="Pfam" id="PF13561">
    <property type="entry name" value="adh_short_C2"/>
    <property type="match status" value="1"/>
</dbReference>
<dbReference type="EMBL" id="NCSJ02000020">
    <property type="protein sequence ID" value="RFU34472.1"/>
    <property type="molecule type" value="Genomic_DNA"/>
</dbReference>
<gene>
    <name evidence="4" type="ORF">B7463_g1848</name>
</gene>
<dbReference type="OMA" id="NTDMNPA"/>
<keyword evidence="5" id="KW-1185">Reference proteome</keyword>
<dbReference type="PANTHER" id="PTHR24321:SF8">
    <property type="entry name" value="ESTRADIOL 17-BETA-DEHYDROGENASE 8-RELATED"/>
    <property type="match status" value="1"/>
</dbReference>
<dbReference type="PROSITE" id="PS00061">
    <property type="entry name" value="ADH_SHORT"/>
    <property type="match status" value="1"/>
</dbReference>
<comment type="caution">
    <text evidence="4">The sequence shown here is derived from an EMBL/GenBank/DDBJ whole genome shotgun (WGS) entry which is preliminary data.</text>
</comment>
<keyword evidence="3" id="KW-0560">Oxidoreductase</keyword>
<dbReference type="InterPro" id="IPR002347">
    <property type="entry name" value="SDR_fam"/>
</dbReference>
<dbReference type="Proteomes" id="UP000258309">
    <property type="component" value="Unassembled WGS sequence"/>
</dbReference>
<evidence type="ECO:0000313" key="4">
    <source>
        <dbReference type="EMBL" id="RFU34472.1"/>
    </source>
</evidence>
<evidence type="ECO:0000256" key="3">
    <source>
        <dbReference type="ARBA" id="ARBA00023002"/>
    </source>
</evidence>
<dbReference type="InterPro" id="IPR036291">
    <property type="entry name" value="NAD(P)-bd_dom_sf"/>
</dbReference>
<keyword evidence="2" id="KW-0521">NADP</keyword>